<proteinExistence type="predicted"/>
<dbReference type="AlphaFoldDB" id="A0A4S2DBG4"/>
<dbReference type="Proteomes" id="UP000309893">
    <property type="component" value="Unassembled WGS sequence"/>
</dbReference>
<dbReference type="OrthoDB" id="5082712at2"/>
<dbReference type="RefSeq" id="WP_135949060.1">
    <property type="nucleotide sequence ID" value="NZ_SRYO01000003.1"/>
</dbReference>
<feature type="region of interest" description="Disordered" evidence="1">
    <location>
        <begin position="1"/>
        <end position="37"/>
    </location>
</feature>
<comment type="caution">
    <text evidence="2">The sequence shown here is derived from an EMBL/GenBank/DDBJ whole genome shotgun (WGS) entry which is preliminary data.</text>
</comment>
<sequence>MGIFQSRPEDPSEWGGLPADPREQPQPAEVLPPPIDDLGVFGAAGVAISVPLETFLTTSSSSTEADRNGNDQTGDLDSP</sequence>
<evidence type="ECO:0000256" key="1">
    <source>
        <dbReference type="SAM" id="MobiDB-lite"/>
    </source>
</evidence>
<organism evidence="2 3">
    <name type="scientific">Microbacterium laevaniformans</name>
    <dbReference type="NCBI Taxonomy" id="36807"/>
    <lineage>
        <taxon>Bacteria</taxon>
        <taxon>Bacillati</taxon>
        <taxon>Actinomycetota</taxon>
        <taxon>Actinomycetes</taxon>
        <taxon>Micrococcales</taxon>
        <taxon>Microbacteriaceae</taxon>
        <taxon>Microbacterium</taxon>
    </lineage>
</organism>
<gene>
    <name evidence="2" type="ORF">E5344_06035</name>
</gene>
<evidence type="ECO:0000313" key="3">
    <source>
        <dbReference type="Proteomes" id="UP000309893"/>
    </source>
</evidence>
<accession>A0A4S2DBG4</accession>
<dbReference type="EMBL" id="SRYO01000003">
    <property type="protein sequence ID" value="TGY37964.1"/>
    <property type="molecule type" value="Genomic_DNA"/>
</dbReference>
<reference evidence="2 3" key="1">
    <citation type="submission" date="2019-04" db="EMBL/GenBank/DDBJ databases">
        <title>Microbes associate with the intestines of laboratory mice.</title>
        <authorList>
            <person name="Navarre W."/>
            <person name="Wong E."/>
            <person name="Huang K."/>
            <person name="Tropini C."/>
            <person name="Ng K."/>
            <person name="Yu B."/>
        </authorList>
    </citation>
    <scope>NUCLEOTIDE SEQUENCE [LARGE SCALE GENOMIC DNA]</scope>
    <source>
        <strain evidence="2 3">NM46_B2-13</strain>
    </source>
</reference>
<feature type="region of interest" description="Disordered" evidence="1">
    <location>
        <begin position="58"/>
        <end position="79"/>
    </location>
</feature>
<feature type="compositionally biased region" description="Polar residues" evidence="1">
    <location>
        <begin position="70"/>
        <end position="79"/>
    </location>
</feature>
<evidence type="ECO:0000313" key="2">
    <source>
        <dbReference type="EMBL" id="TGY37964.1"/>
    </source>
</evidence>
<protein>
    <submittedName>
        <fullName evidence="2">Uncharacterized protein</fullName>
    </submittedName>
</protein>
<name>A0A4S2DBG4_9MICO</name>